<dbReference type="RefSeq" id="WP_173220206.1">
    <property type="nucleotide sequence ID" value="NZ_CP048104.1"/>
</dbReference>
<keyword evidence="2" id="KW-1185">Reference proteome</keyword>
<dbReference type="EMBL" id="CP048104">
    <property type="protein sequence ID" value="QKG83452.1"/>
    <property type="molecule type" value="Genomic_DNA"/>
</dbReference>
<dbReference type="InterPro" id="IPR019618">
    <property type="entry name" value="Spore_germination_GerPA"/>
</dbReference>
<organism evidence="1 2">
    <name type="scientific">Kroppenstedtia pulmonis</name>
    <dbReference type="NCBI Taxonomy" id="1380685"/>
    <lineage>
        <taxon>Bacteria</taxon>
        <taxon>Bacillati</taxon>
        <taxon>Bacillota</taxon>
        <taxon>Bacilli</taxon>
        <taxon>Bacillales</taxon>
        <taxon>Thermoactinomycetaceae</taxon>
        <taxon>Kroppenstedtia</taxon>
    </lineage>
</organism>
<dbReference type="KEGG" id="kpul:GXN76_02490"/>
<proteinExistence type="predicted"/>
<sequence>MATVNNINNLKIQSISGSGSVNFGNTINIGAESNYKSVGGSSVIGDLGKNMDLGINEAYDPDMVDQP</sequence>
<dbReference type="Pfam" id="PF10676">
    <property type="entry name" value="gerPA"/>
    <property type="match status" value="1"/>
</dbReference>
<gene>
    <name evidence="1" type="ORF">GXN76_02490</name>
</gene>
<protein>
    <submittedName>
        <fullName evidence="1">Spore gernimation protein</fullName>
    </submittedName>
</protein>
<evidence type="ECO:0000313" key="1">
    <source>
        <dbReference type="EMBL" id="QKG83452.1"/>
    </source>
</evidence>
<reference evidence="1 2" key="1">
    <citation type="submission" date="2020-01" db="EMBL/GenBank/DDBJ databases">
        <authorList>
            <person name="Gulvik C.A."/>
            <person name="Batra D.G."/>
        </authorList>
    </citation>
    <scope>NUCLEOTIDE SEQUENCE [LARGE SCALE GENOMIC DNA]</scope>
    <source>
        <strain evidence="1 2">W9323</strain>
    </source>
</reference>
<dbReference type="AlphaFoldDB" id="A0A7D4BEC9"/>
<name>A0A7D4BEC9_9BACL</name>
<dbReference type="Proteomes" id="UP000503088">
    <property type="component" value="Chromosome"/>
</dbReference>
<accession>A0A7D4BEC9</accession>
<evidence type="ECO:0000313" key="2">
    <source>
        <dbReference type="Proteomes" id="UP000503088"/>
    </source>
</evidence>